<evidence type="ECO:0000256" key="1">
    <source>
        <dbReference type="SAM" id="MobiDB-lite"/>
    </source>
</evidence>
<proteinExistence type="predicted"/>
<comment type="caution">
    <text evidence="2">The sequence shown here is derived from an EMBL/GenBank/DDBJ whole genome shotgun (WGS) entry which is preliminary data.</text>
</comment>
<dbReference type="Pfam" id="PF07939">
    <property type="entry name" value="DUF1685"/>
    <property type="match status" value="1"/>
</dbReference>
<dbReference type="InterPro" id="IPR012881">
    <property type="entry name" value="DUF1685"/>
</dbReference>
<keyword evidence="3" id="KW-1185">Reference proteome</keyword>
<accession>A0ABD2ZU69</accession>
<dbReference type="PANTHER" id="PTHR33785">
    <property type="entry name" value="OS06G0550800 PROTEIN"/>
    <property type="match status" value="1"/>
</dbReference>
<sequence length="234" mass="26627">MEAEDAIALFDFCWFSKEIFKKSSNYPTSSTLKKNHDHQFEGNSQKAKFSSQLTIHTRSKSEQLMSMNSGSLSPNSVLSTPQLEKILSGIEGNPESPRKAKGDEQKKNKKRKKNIEAKKCLSKSLSELEFEELKGFMDLGFVFSEEDKKDSSLVEIIPGLQRLGKEKDGEEEESSSVHDESSITRPYLSEAWDVLDRRKKKNPSINWRVPAVSNEIDIKNSLKWWAHIVASTVR</sequence>
<reference evidence="2 3" key="1">
    <citation type="submission" date="2024-11" db="EMBL/GenBank/DDBJ databases">
        <title>A near-complete genome assembly of Cinchona calisaya.</title>
        <authorList>
            <person name="Lian D.C."/>
            <person name="Zhao X.W."/>
            <person name="Wei L."/>
        </authorList>
    </citation>
    <scope>NUCLEOTIDE SEQUENCE [LARGE SCALE GENOMIC DNA]</scope>
    <source>
        <tissue evidence="2">Nenye</tissue>
    </source>
</reference>
<feature type="region of interest" description="Disordered" evidence="1">
    <location>
        <begin position="88"/>
        <end position="113"/>
    </location>
</feature>
<protein>
    <recommendedName>
        <fullName evidence="4">DUF1685 domain-containing protein</fullName>
    </recommendedName>
</protein>
<dbReference type="EMBL" id="JBJUIK010000007">
    <property type="protein sequence ID" value="KAL3522533.1"/>
    <property type="molecule type" value="Genomic_DNA"/>
</dbReference>
<evidence type="ECO:0000313" key="2">
    <source>
        <dbReference type="EMBL" id="KAL3522533.1"/>
    </source>
</evidence>
<name>A0ABD2ZU69_9GENT</name>
<dbReference type="PANTHER" id="PTHR33785:SF12">
    <property type="entry name" value="DUF1685 FAMILY PROTEIN"/>
    <property type="match status" value="1"/>
</dbReference>
<evidence type="ECO:0000313" key="3">
    <source>
        <dbReference type="Proteomes" id="UP001630127"/>
    </source>
</evidence>
<organism evidence="2 3">
    <name type="scientific">Cinchona calisaya</name>
    <dbReference type="NCBI Taxonomy" id="153742"/>
    <lineage>
        <taxon>Eukaryota</taxon>
        <taxon>Viridiplantae</taxon>
        <taxon>Streptophyta</taxon>
        <taxon>Embryophyta</taxon>
        <taxon>Tracheophyta</taxon>
        <taxon>Spermatophyta</taxon>
        <taxon>Magnoliopsida</taxon>
        <taxon>eudicotyledons</taxon>
        <taxon>Gunneridae</taxon>
        <taxon>Pentapetalae</taxon>
        <taxon>asterids</taxon>
        <taxon>lamiids</taxon>
        <taxon>Gentianales</taxon>
        <taxon>Rubiaceae</taxon>
        <taxon>Cinchonoideae</taxon>
        <taxon>Cinchoneae</taxon>
        <taxon>Cinchona</taxon>
    </lineage>
</organism>
<feature type="region of interest" description="Disordered" evidence="1">
    <location>
        <begin position="26"/>
        <end position="45"/>
    </location>
</feature>
<feature type="compositionally biased region" description="Basic and acidic residues" evidence="1">
    <location>
        <begin position="96"/>
        <end position="106"/>
    </location>
</feature>
<dbReference type="AlphaFoldDB" id="A0ABD2ZU69"/>
<dbReference type="Proteomes" id="UP001630127">
    <property type="component" value="Unassembled WGS sequence"/>
</dbReference>
<evidence type="ECO:0008006" key="4">
    <source>
        <dbReference type="Google" id="ProtNLM"/>
    </source>
</evidence>
<gene>
    <name evidence="2" type="ORF">ACH5RR_015367</name>
</gene>